<organism evidence="6 7">
    <name type="scientific">Candidatus Enterococcus lowellii</name>
    <dbReference type="NCBI Taxonomy" id="2230877"/>
    <lineage>
        <taxon>Bacteria</taxon>
        <taxon>Bacillati</taxon>
        <taxon>Bacillota</taxon>
        <taxon>Bacilli</taxon>
        <taxon>Lactobacillales</taxon>
        <taxon>Enterococcaceae</taxon>
        <taxon>Enterococcus</taxon>
    </lineage>
</organism>
<dbReference type="EMBL" id="CP147251">
    <property type="protein sequence ID" value="WYJ76645.1"/>
    <property type="molecule type" value="Genomic_DNA"/>
</dbReference>
<evidence type="ECO:0000256" key="2">
    <source>
        <dbReference type="ARBA" id="ARBA00022692"/>
    </source>
</evidence>
<evidence type="ECO:0000313" key="6">
    <source>
        <dbReference type="EMBL" id="WYJ76645.1"/>
    </source>
</evidence>
<gene>
    <name evidence="6" type="ORF">DOK78_001278</name>
</gene>
<dbReference type="CDD" id="cd16914">
    <property type="entry name" value="EcfT"/>
    <property type="match status" value="1"/>
</dbReference>
<dbReference type="RefSeq" id="WP_207941197.1">
    <property type="nucleotide sequence ID" value="NZ_CP147251.1"/>
</dbReference>
<dbReference type="InterPro" id="IPR003339">
    <property type="entry name" value="ABC/ECF_trnsptr_transmembrane"/>
</dbReference>
<keyword evidence="7" id="KW-1185">Reference proteome</keyword>
<name>A0ABZ2SM24_9ENTE</name>
<evidence type="ECO:0000313" key="7">
    <source>
        <dbReference type="Proteomes" id="UP000664701"/>
    </source>
</evidence>
<keyword evidence="2 5" id="KW-0812">Transmembrane</keyword>
<dbReference type="Pfam" id="PF02361">
    <property type="entry name" value="CbiQ"/>
    <property type="match status" value="1"/>
</dbReference>
<comment type="subcellular location">
    <subcellularLocation>
        <location evidence="1">Membrane</location>
        <topology evidence="1">Multi-pass membrane protein</topology>
    </subcellularLocation>
</comment>
<dbReference type="Proteomes" id="UP000664701">
    <property type="component" value="Chromosome"/>
</dbReference>
<dbReference type="PANTHER" id="PTHR33514">
    <property type="entry name" value="PROTEIN ABCI12, CHLOROPLASTIC"/>
    <property type="match status" value="1"/>
</dbReference>
<feature type="transmembrane region" description="Helical" evidence="5">
    <location>
        <begin position="15"/>
        <end position="46"/>
    </location>
</feature>
<keyword evidence="4 5" id="KW-0472">Membrane</keyword>
<keyword evidence="3 5" id="KW-1133">Transmembrane helix</keyword>
<evidence type="ECO:0000256" key="4">
    <source>
        <dbReference type="ARBA" id="ARBA00023136"/>
    </source>
</evidence>
<evidence type="ECO:0008006" key="8">
    <source>
        <dbReference type="Google" id="ProtNLM"/>
    </source>
</evidence>
<reference evidence="6 7" key="2">
    <citation type="submission" date="2024-03" db="EMBL/GenBank/DDBJ databases">
        <title>The Genome Sequence of Enterococcus sp. DIV2402.</title>
        <authorList>
            <consortium name="The Broad Institute Genomics Platform"/>
            <consortium name="The Broad Institute Microbial Omics Core"/>
            <consortium name="The Broad Institute Genomic Center for Infectious Diseases"/>
            <person name="Earl A."/>
            <person name="Manson A."/>
            <person name="Gilmore M."/>
            <person name="Schwartman J."/>
            <person name="Shea T."/>
            <person name="Abouelleil A."/>
            <person name="Cao P."/>
            <person name="Chapman S."/>
            <person name="Cusick C."/>
            <person name="Young S."/>
            <person name="Neafsey D."/>
            <person name="Nusbaum C."/>
            <person name="Birren B."/>
        </authorList>
    </citation>
    <scope>NUCLEOTIDE SEQUENCE [LARGE SCALE GENOMIC DNA]</scope>
    <source>
        <strain evidence="6 7">DIV2402</strain>
    </source>
</reference>
<reference evidence="6 7" key="1">
    <citation type="submission" date="2021-03" db="EMBL/GenBank/DDBJ databases">
        <authorList>
            <person name="Gilmore M.S."/>
            <person name="Schwartzman J."/>
            <person name="Van Tyne D."/>
            <person name="Martin M."/>
            <person name="Earl A.M."/>
            <person name="Manson A.L."/>
            <person name="Straub T."/>
            <person name="Salamzade R."/>
            <person name="Saavedra J."/>
            <person name="Lebreton F."/>
            <person name="Prichula J."/>
            <person name="Schaufler K."/>
            <person name="Gaca A."/>
            <person name="Sgardioli B."/>
            <person name="Wagenaar J."/>
            <person name="Strong T."/>
        </authorList>
    </citation>
    <scope>NUCLEOTIDE SEQUENCE [LARGE SCALE GENOMIC DNA]</scope>
    <source>
        <strain evidence="6 7">DIV2402</strain>
    </source>
</reference>
<dbReference type="PANTHER" id="PTHR33514:SF13">
    <property type="entry name" value="PROTEIN ABCI12, CHLOROPLASTIC"/>
    <property type="match status" value="1"/>
</dbReference>
<feature type="transmembrane region" description="Helical" evidence="5">
    <location>
        <begin position="213"/>
        <end position="230"/>
    </location>
</feature>
<protein>
    <recommendedName>
        <fullName evidence="8">Energy-coupling factor transporter transmembrane protein EcfT</fullName>
    </recommendedName>
</protein>
<sequence>MRTGLTFDPRTKLCVILFASFSLMVPLSFIYECLFMTILFILFLVIGEWKKGIGYYSVFWLLAGLDYWMYPQGNQVIFGLLSFVLIGSRRLLPTLMSASFAMSGTKISEWIAALQKLRIPFALIVPLTVLFRFFPTLFQDFKNIRKALRFRGIAMSYWEMLLHPLTTMEYIIIPILMSADNTAIDLSATAMVRGLGNAKKHTSIYPLRFKCQDYVLIVVLVLCIGGRLLWPSLS</sequence>
<accession>A0ABZ2SM24</accession>
<proteinExistence type="predicted"/>
<evidence type="ECO:0000256" key="5">
    <source>
        <dbReference type="SAM" id="Phobius"/>
    </source>
</evidence>
<evidence type="ECO:0000256" key="3">
    <source>
        <dbReference type="ARBA" id="ARBA00022989"/>
    </source>
</evidence>
<evidence type="ECO:0000256" key="1">
    <source>
        <dbReference type="ARBA" id="ARBA00004141"/>
    </source>
</evidence>